<dbReference type="AlphaFoldDB" id="A0A391P2G2"/>
<keyword evidence="2" id="KW-0472">Membrane</keyword>
<keyword evidence="4" id="KW-1185">Reference proteome</keyword>
<feature type="transmembrane region" description="Helical" evidence="2">
    <location>
        <begin position="233"/>
        <end position="255"/>
    </location>
</feature>
<dbReference type="Proteomes" id="UP000265643">
    <property type="component" value="Unassembled WGS sequence"/>
</dbReference>
<evidence type="ECO:0000313" key="4">
    <source>
        <dbReference type="Proteomes" id="UP000265643"/>
    </source>
</evidence>
<evidence type="ECO:0000256" key="1">
    <source>
        <dbReference type="SAM" id="MobiDB-lite"/>
    </source>
</evidence>
<feature type="compositionally biased region" description="Basic and acidic residues" evidence="1">
    <location>
        <begin position="79"/>
        <end position="88"/>
    </location>
</feature>
<feature type="region of interest" description="Disordered" evidence="1">
    <location>
        <begin position="71"/>
        <end position="125"/>
    </location>
</feature>
<evidence type="ECO:0008006" key="5">
    <source>
        <dbReference type="Google" id="ProtNLM"/>
    </source>
</evidence>
<accession>A0A391P2G2</accession>
<gene>
    <name evidence="3" type="ORF">KGMB01110_23470</name>
</gene>
<comment type="caution">
    <text evidence="3">The sequence shown here is derived from an EMBL/GenBank/DDBJ whole genome shotgun (WGS) entry which is preliminary data.</text>
</comment>
<feature type="transmembrane region" description="Helical" evidence="2">
    <location>
        <begin position="150"/>
        <end position="169"/>
    </location>
</feature>
<reference evidence="4" key="1">
    <citation type="submission" date="2018-09" db="EMBL/GenBank/DDBJ databases">
        <title>Draft Genome Sequence of Mediterraneibacter sp. KCTC 15684.</title>
        <authorList>
            <person name="Kim J.S."/>
            <person name="Han K.I."/>
            <person name="Suh M.K."/>
            <person name="Lee K.C."/>
            <person name="Eom M.K."/>
            <person name="Lee J.H."/>
            <person name="Park S.H."/>
            <person name="Kang S.W."/>
            <person name="Park J.E."/>
            <person name="Oh B.S."/>
            <person name="Yu S.Y."/>
            <person name="Choi S.H."/>
            <person name="Lee D.H."/>
            <person name="Yoon H."/>
            <person name="Kim B."/>
            <person name="Yang S.J."/>
            <person name="Lee J.S."/>
        </authorList>
    </citation>
    <scope>NUCLEOTIDE SEQUENCE [LARGE SCALE GENOMIC DNA]</scope>
    <source>
        <strain evidence="4">KCTC 15684</strain>
    </source>
</reference>
<evidence type="ECO:0000256" key="2">
    <source>
        <dbReference type="SAM" id="Phobius"/>
    </source>
</evidence>
<protein>
    <recommendedName>
        <fullName evidence="5">DUF1700 domain-containing protein</fullName>
    </recommendedName>
</protein>
<dbReference type="EMBL" id="BHGK01000001">
    <property type="protein sequence ID" value="GCA67911.1"/>
    <property type="molecule type" value="Genomic_DNA"/>
</dbReference>
<keyword evidence="2" id="KW-1133">Transmembrane helix</keyword>
<dbReference type="RefSeq" id="WP_119298531.1">
    <property type="nucleotide sequence ID" value="NZ_BHGK01000001.1"/>
</dbReference>
<feature type="transmembrane region" description="Helical" evidence="2">
    <location>
        <begin position="175"/>
        <end position="198"/>
    </location>
</feature>
<sequence>MNRAEFMKRLEELLADIPEEERVEALEYYEGYFEDGGPEREEEIIRELESPEVTAAMIKEDIEEIPRDGVQNAPALREQTAEEKETPPARKGYRYQRTMNSKKKENGPKYRYGMSGTDGGYTGTGTTQGTAEDLKADGEKKPWTSTTLKVILIIAIILVGVPIVLPLGLGGLGTVIALIAALICVCIALWVTAVAFLLTGVAVAIWGLIRIFMIPSAGIFLLGAGMITTALSLIAVVGFTKLCLIVYPAMFRWVVDLVRKLIHRKGEA</sequence>
<proteinExistence type="predicted"/>
<evidence type="ECO:0000313" key="3">
    <source>
        <dbReference type="EMBL" id="GCA67911.1"/>
    </source>
</evidence>
<keyword evidence="2" id="KW-0812">Transmembrane</keyword>
<organism evidence="3 4">
    <name type="scientific">Mediterraneibacter butyricigenes</name>
    <dbReference type="NCBI Taxonomy" id="2316025"/>
    <lineage>
        <taxon>Bacteria</taxon>
        <taxon>Bacillati</taxon>
        <taxon>Bacillota</taxon>
        <taxon>Clostridia</taxon>
        <taxon>Lachnospirales</taxon>
        <taxon>Lachnospiraceae</taxon>
        <taxon>Mediterraneibacter</taxon>
    </lineage>
</organism>
<dbReference type="Pfam" id="PF22564">
    <property type="entry name" value="HAAS"/>
    <property type="match status" value="1"/>
</dbReference>
<name>A0A391P2G2_9FIRM</name>
<feature type="transmembrane region" description="Helical" evidence="2">
    <location>
        <begin position="205"/>
        <end position="227"/>
    </location>
</feature>